<name>A0A6I3SLD4_HELMO</name>
<evidence type="ECO:0000313" key="1">
    <source>
        <dbReference type="EMBL" id="MTV49751.1"/>
    </source>
</evidence>
<dbReference type="OrthoDB" id="2083613at2"/>
<dbReference type="AlphaFoldDB" id="A0A6I3SLD4"/>
<gene>
    <name evidence="1" type="ORF">GJ688_12285</name>
</gene>
<keyword evidence="2" id="KW-1185">Reference proteome</keyword>
<evidence type="ECO:0000313" key="2">
    <source>
        <dbReference type="Proteomes" id="UP000430670"/>
    </source>
</evidence>
<sequence length="67" mass="7684">MSDVTEKCPIYAYIEVKFAEDVSFLENYHGMPQWEAICTTICPEVLGHYEALADGRCAVRARMLRIQ</sequence>
<dbReference type="RefSeq" id="WP_155476841.1">
    <property type="nucleotide sequence ID" value="NZ_WNKU01000014.1"/>
</dbReference>
<accession>A0A6I3SLD4</accession>
<reference evidence="1 2" key="1">
    <citation type="submission" date="2019-11" db="EMBL/GenBank/DDBJ databases">
        <title>Whole-genome sequence of a the green, strictly anaerobic photosynthetic bacterium Heliobacillus mobilis DSM 6151.</title>
        <authorList>
            <person name="Kyndt J.A."/>
            <person name="Meyer T.E."/>
        </authorList>
    </citation>
    <scope>NUCLEOTIDE SEQUENCE [LARGE SCALE GENOMIC DNA]</scope>
    <source>
        <strain evidence="1 2">DSM 6151</strain>
    </source>
</reference>
<protein>
    <submittedName>
        <fullName evidence="1">Uncharacterized protein</fullName>
    </submittedName>
</protein>
<dbReference type="EMBL" id="WNKU01000014">
    <property type="protein sequence ID" value="MTV49751.1"/>
    <property type="molecule type" value="Genomic_DNA"/>
</dbReference>
<dbReference type="Proteomes" id="UP000430670">
    <property type="component" value="Unassembled WGS sequence"/>
</dbReference>
<organism evidence="1 2">
    <name type="scientific">Heliobacterium mobile</name>
    <name type="common">Heliobacillus mobilis</name>
    <dbReference type="NCBI Taxonomy" id="28064"/>
    <lineage>
        <taxon>Bacteria</taxon>
        <taxon>Bacillati</taxon>
        <taxon>Bacillota</taxon>
        <taxon>Clostridia</taxon>
        <taxon>Eubacteriales</taxon>
        <taxon>Heliobacteriaceae</taxon>
        <taxon>Heliobacterium</taxon>
    </lineage>
</organism>
<proteinExistence type="predicted"/>
<comment type="caution">
    <text evidence="1">The sequence shown here is derived from an EMBL/GenBank/DDBJ whole genome shotgun (WGS) entry which is preliminary data.</text>
</comment>